<keyword evidence="1" id="KW-0812">Transmembrane</keyword>
<accession>A0ABU9CNK7</accession>
<organism evidence="2 3">
    <name type="scientific">Pseudaquabacterium inlustre</name>
    <dbReference type="NCBI Taxonomy" id="2984192"/>
    <lineage>
        <taxon>Bacteria</taxon>
        <taxon>Pseudomonadati</taxon>
        <taxon>Pseudomonadota</taxon>
        <taxon>Betaproteobacteria</taxon>
        <taxon>Burkholderiales</taxon>
        <taxon>Sphaerotilaceae</taxon>
        <taxon>Pseudaquabacterium</taxon>
    </lineage>
</organism>
<reference evidence="2 3" key="1">
    <citation type="submission" date="2024-04" db="EMBL/GenBank/DDBJ databases">
        <title>Novel species of the genus Ideonella isolated from streams.</title>
        <authorList>
            <person name="Lu H."/>
        </authorList>
    </citation>
    <scope>NUCLEOTIDE SEQUENCE [LARGE SCALE GENOMIC DNA]</scope>
    <source>
        <strain evidence="2 3">DXS22W</strain>
    </source>
</reference>
<evidence type="ECO:0000313" key="2">
    <source>
        <dbReference type="EMBL" id="MEK8052230.1"/>
    </source>
</evidence>
<dbReference type="EMBL" id="JBBUTH010000009">
    <property type="protein sequence ID" value="MEK8052230.1"/>
    <property type="molecule type" value="Genomic_DNA"/>
</dbReference>
<dbReference type="Proteomes" id="UP001365405">
    <property type="component" value="Unassembled WGS sequence"/>
</dbReference>
<keyword evidence="3" id="KW-1185">Reference proteome</keyword>
<sequence length="151" mass="15215">MTWTNATLWWLASGGLVIAELLSGTFYLLMLAIGTAAGALAAHAGLGPQGQMLVAALVGGGAVGLWHLRRQGRPGAPAAQANPDVNLDIGQTVLVSQWQPDGSARVQHRGAAWDARYAGAGTPAAGAHVIQAIAGTCLMLTPAAAAPHPVA</sequence>
<keyword evidence="1" id="KW-0472">Membrane</keyword>
<protein>
    <submittedName>
        <fullName evidence="2">NfeD family protein</fullName>
    </submittedName>
</protein>
<feature type="transmembrane region" description="Helical" evidence="1">
    <location>
        <begin position="6"/>
        <end position="22"/>
    </location>
</feature>
<proteinExistence type="predicted"/>
<evidence type="ECO:0000256" key="1">
    <source>
        <dbReference type="SAM" id="Phobius"/>
    </source>
</evidence>
<evidence type="ECO:0000313" key="3">
    <source>
        <dbReference type="Proteomes" id="UP001365405"/>
    </source>
</evidence>
<comment type="caution">
    <text evidence="2">The sequence shown here is derived from an EMBL/GenBank/DDBJ whole genome shotgun (WGS) entry which is preliminary data.</text>
</comment>
<keyword evidence="1" id="KW-1133">Transmembrane helix</keyword>
<name>A0ABU9CNK7_9BURK</name>
<gene>
    <name evidence="2" type="ORF">AACH10_18410</name>
</gene>
<dbReference type="RefSeq" id="WP_341411947.1">
    <property type="nucleotide sequence ID" value="NZ_JBBUTH010000009.1"/>
</dbReference>
<feature type="transmembrane region" description="Helical" evidence="1">
    <location>
        <begin position="52"/>
        <end position="68"/>
    </location>
</feature>